<feature type="transmembrane region" description="Helical" evidence="10">
    <location>
        <begin position="235"/>
        <end position="253"/>
    </location>
</feature>
<evidence type="ECO:0000256" key="10">
    <source>
        <dbReference type="SAM" id="Phobius"/>
    </source>
</evidence>
<keyword evidence="7 10" id="KW-1133">Transmembrane helix</keyword>
<dbReference type="EMBL" id="JANKAS010000007">
    <property type="protein sequence ID" value="MCR1899112.1"/>
    <property type="molecule type" value="Genomic_DNA"/>
</dbReference>
<protein>
    <submittedName>
        <fullName evidence="11">PTS system mannose/fructose/sorbose family transporter subunit IID</fullName>
    </submittedName>
</protein>
<gene>
    <name evidence="11" type="ORF">NSA47_08965</name>
</gene>
<comment type="caution">
    <text evidence="11">The sequence shown here is derived from an EMBL/GenBank/DDBJ whole genome shotgun (WGS) entry which is preliminary data.</text>
</comment>
<accession>A0AAE3HEN7</accession>
<keyword evidence="3" id="KW-1003">Cell membrane</keyword>
<keyword evidence="9" id="KW-0175">Coiled coil</keyword>
<evidence type="ECO:0000256" key="5">
    <source>
        <dbReference type="ARBA" id="ARBA00022683"/>
    </source>
</evidence>
<evidence type="ECO:0000256" key="7">
    <source>
        <dbReference type="ARBA" id="ARBA00022989"/>
    </source>
</evidence>
<name>A0AAE3HEN7_9FIRM</name>
<organism evidence="11 12">
    <name type="scientific">Irregularibacter muris</name>
    <dbReference type="NCBI Taxonomy" id="1796619"/>
    <lineage>
        <taxon>Bacteria</taxon>
        <taxon>Bacillati</taxon>
        <taxon>Bacillota</taxon>
        <taxon>Clostridia</taxon>
        <taxon>Eubacteriales</taxon>
        <taxon>Eubacteriaceae</taxon>
        <taxon>Irregularibacter</taxon>
    </lineage>
</organism>
<evidence type="ECO:0000256" key="9">
    <source>
        <dbReference type="SAM" id="Coils"/>
    </source>
</evidence>
<feature type="coiled-coil region" evidence="9">
    <location>
        <begin position="50"/>
        <end position="104"/>
    </location>
</feature>
<keyword evidence="6 10" id="KW-0812">Transmembrane</keyword>
<dbReference type="PANTHER" id="PTHR32502">
    <property type="entry name" value="N-ACETYLGALACTOSAMINE PERMEASE II COMPONENT-RELATED"/>
    <property type="match status" value="1"/>
</dbReference>
<dbReference type="PROSITE" id="PS51108">
    <property type="entry name" value="PTS_EIID"/>
    <property type="match status" value="1"/>
</dbReference>
<dbReference type="RefSeq" id="WP_257531124.1">
    <property type="nucleotide sequence ID" value="NZ_JANKAS010000007.1"/>
</dbReference>
<dbReference type="Pfam" id="PF03613">
    <property type="entry name" value="EIID-AGA"/>
    <property type="match status" value="1"/>
</dbReference>
<evidence type="ECO:0000256" key="2">
    <source>
        <dbReference type="ARBA" id="ARBA00022448"/>
    </source>
</evidence>
<dbReference type="PANTHER" id="PTHR32502:SF5">
    <property type="entry name" value="N-ACETYLGALACTOSAMINE PERMEASE IID COMPONENT-RELATED"/>
    <property type="match status" value="1"/>
</dbReference>
<dbReference type="Proteomes" id="UP001205748">
    <property type="component" value="Unassembled WGS sequence"/>
</dbReference>
<evidence type="ECO:0000313" key="12">
    <source>
        <dbReference type="Proteomes" id="UP001205748"/>
    </source>
</evidence>
<evidence type="ECO:0000256" key="4">
    <source>
        <dbReference type="ARBA" id="ARBA00022597"/>
    </source>
</evidence>
<keyword evidence="5" id="KW-0598">Phosphotransferase system</keyword>
<proteinExistence type="predicted"/>
<keyword evidence="8 10" id="KW-0472">Membrane</keyword>
<feature type="transmembrane region" description="Helical" evidence="10">
    <location>
        <begin position="146"/>
        <end position="168"/>
    </location>
</feature>
<dbReference type="GO" id="GO:0009401">
    <property type="term" value="P:phosphoenolpyruvate-dependent sugar phosphotransferase system"/>
    <property type="evidence" value="ECO:0007669"/>
    <property type="project" value="UniProtKB-KW"/>
</dbReference>
<evidence type="ECO:0000256" key="3">
    <source>
        <dbReference type="ARBA" id="ARBA00022475"/>
    </source>
</evidence>
<dbReference type="GO" id="GO:0005886">
    <property type="term" value="C:plasma membrane"/>
    <property type="evidence" value="ECO:0007669"/>
    <property type="project" value="UniProtKB-SubCell"/>
</dbReference>
<dbReference type="InterPro" id="IPR004704">
    <property type="entry name" value="PTS_IID_man"/>
</dbReference>
<feature type="transmembrane region" description="Helical" evidence="10">
    <location>
        <begin position="191"/>
        <end position="215"/>
    </location>
</feature>
<evidence type="ECO:0000313" key="11">
    <source>
        <dbReference type="EMBL" id="MCR1899112.1"/>
    </source>
</evidence>
<keyword evidence="2" id="KW-0813">Transport</keyword>
<evidence type="ECO:0000256" key="8">
    <source>
        <dbReference type="ARBA" id="ARBA00023136"/>
    </source>
</evidence>
<keyword evidence="12" id="KW-1185">Reference proteome</keyword>
<reference evidence="11" key="1">
    <citation type="submission" date="2022-07" db="EMBL/GenBank/DDBJ databases">
        <title>Enhanced cultured diversity of the mouse gut microbiota enables custom-made synthetic communities.</title>
        <authorList>
            <person name="Afrizal A."/>
        </authorList>
    </citation>
    <scope>NUCLEOTIDE SEQUENCE</scope>
    <source>
        <strain evidence="11">DSM 28593</strain>
    </source>
</reference>
<keyword evidence="4" id="KW-0762">Sugar transport</keyword>
<dbReference type="InterPro" id="IPR050303">
    <property type="entry name" value="GatZ_KbaZ_carbometab"/>
</dbReference>
<sequence>MDQVTKNNQEKITKRDITISWIRWHAYAEVSANFERLQALAFCASMTGILEKLYKKKEDLSRALKKHLTMFNTQANWGSVINGITIALEEKASQETENKEESEELITGIKTGLMGPIAGIGDSLDFGTIRPILMGISIPFALKGSVFAAFVPLVGQILYMAIVGLFMIHKGYSTGKESITSLLSSGKIQQIISGAGVLGMFMMGALSATFISLSTPLVISTEGANPIEIQSMLDGIVPNLLPFAVVFAIYLYLKKTGANYLKVVGIVLAVSLLGAAIGLF</sequence>
<dbReference type="AlphaFoldDB" id="A0AAE3HEN7"/>
<feature type="transmembrane region" description="Helical" evidence="10">
    <location>
        <begin position="260"/>
        <end position="279"/>
    </location>
</feature>
<evidence type="ECO:0000256" key="1">
    <source>
        <dbReference type="ARBA" id="ARBA00004651"/>
    </source>
</evidence>
<comment type="subcellular location">
    <subcellularLocation>
        <location evidence="1">Cell membrane</location>
        <topology evidence="1">Multi-pass membrane protein</topology>
    </subcellularLocation>
</comment>
<evidence type="ECO:0000256" key="6">
    <source>
        <dbReference type="ARBA" id="ARBA00022692"/>
    </source>
</evidence>